<keyword evidence="10" id="KW-1185">Reference proteome</keyword>
<reference evidence="9 10" key="1">
    <citation type="submission" date="2021-01" db="EMBL/GenBank/DDBJ databases">
        <title>Sequencing the genomes of 1000 actinobacteria strains.</title>
        <authorList>
            <person name="Klenk H.-P."/>
        </authorList>
    </citation>
    <scope>NUCLEOTIDE SEQUENCE [LARGE SCALE GENOMIC DNA]</scope>
    <source>
        <strain evidence="9 10">DSM 13057</strain>
    </source>
</reference>
<evidence type="ECO:0000256" key="1">
    <source>
        <dbReference type="ARBA" id="ARBA00004193"/>
    </source>
</evidence>
<comment type="caution">
    <text evidence="9">The sequence shown here is derived from an EMBL/GenBank/DDBJ whole genome shotgun (WGS) entry which is preliminary data.</text>
</comment>
<keyword evidence="3" id="KW-1003">Cell membrane</keyword>
<sequence length="367" mass="37533">MTKRRIALGGLATIASVALLAGCASAPATSTSTPTASAIAGFKPCMVSDLGGFDDKSFNQLGYEGLTEAAAALGVKPITVQSNAETDYAPNIDSLVSQNCTLIVTVGFALSAATVTAALANPTVDFAIIDDAADNDFNGKTDAPNIKPILFDTAQAAFLAGYASASYSKAGKVATYGGMNFPTVTIFMDGFAQGVSYFNSQKGKSVAVLGYDPANPDAATFTGGFEANDTAKTTAQNFIDQGADVLLPVGGPIFQSAGAAITDSKKDVALLGADADVFNTFPTYADLYLTSVLKGIKQATGDVVNQAATASTFDVTPYIGNLKNDGVGIAPFHNFASKVDPALQSELDTIKAGIISGTIPVKSYLSK</sequence>
<dbReference type="Pfam" id="PF02608">
    <property type="entry name" value="Bmp"/>
    <property type="match status" value="1"/>
</dbReference>
<dbReference type="InterPro" id="IPR006311">
    <property type="entry name" value="TAT_signal"/>
</dbReference>
<dbReference type="InterPro" id="IPR003760">
    <property type="entry name" value="PnrA-like"/>
</dbReference>
<dbReference type="PANTHER" id="PTHR34296:SF2">
    <property type="entry name" value="ABC TRANSPORTER GUANOSINE-BINDING PROTEIN NUPN"/>
    <property type="match status" value="1"/>
</dbReference>
<dbReference type="PROSITE" id="PS51257">
    <property type="entry name" value="PROKAR_LIPOPROTEIN"/>
    <property type="match status" value="1"/>
</dbReference>
<evidence type="ECO:0000313" key="9">
    <source>
        <dbReference type="EMBL" id="MBM7473333.1"/>
    </source>
</evidence>
<keyword evidence="4 7" id="KW-0732">Signal</keyword>
<evidence type="ECO:0000256" key="7">
    <source>
        <dbReference type="SAM" id="SignalP"/>
    </source>
</evidence>
<organism evidence="9 10">
    <name type="scientific">Subtercola frigoramans</name>
    <dbReference type="NCBI Taxonomy" id="120298"/>
    <lineage>
        <taxon>Bacteria</taxon>
        <taxon>Bacillati</taxon>
        <taxon>Actinomycetota</taxon>
        <taxon>Actinomycetes</taxon>
        <taxon>Micrococcales</taxon>
        <taxon>Microbacteriaceae</taxon>
        <taxon>Subtercola</taxon>
    </lineage>
</organism>
<feature type="signal peptide" evidence="7">
    <location>
        <begin position="1"/>
        <end position="26"/>
    </location>
</feature>
<evidence type="ECO:0000256" key="4">
    <source>
        <dbReference type="ARBA" id="ARBA00022729"/>
    </source>
</evidence>
<dbReference type="CDD" id="cd06354">
    <property type="entry name" value="PBP1_PrnA-like"/>
    <property type="match status" value="1"/>
</dbReference>
<comment type="similarity">
    <text evidence="2">Belongs to the BMP lipoprotein family.</text>
</comment>
<feature type="chain" id="PRO_5045952587" evidence="7">
    <location>
        <begin position="27"/>
        <end position="367"/>
    </location>
</feature>
<dbReference type="SUPFAM" id="SSF53822">
    <property type="entry name" value="Periplasmic binding protein-like I"/>
    <property type="match status" value="1"/>
</dbReference>
<dbReference type="Gene3D" id="3.40.50.2300">
    <property type="match status" value="2"/>
</dbReference>
<evidence type="ECO:0000313" key="10">
    <source>
        <dbReference type="Proteomes" id="UP000776164"/>
    </source>
</evidence>
<comment type="subcellular location">
    <subcellularLocation>
        <location evidence="1">Cell membrane</location>
        <topology evidence="1">Lipid-anchor</topology>
    </subcellularLocation>
</comment>
<evidence type="ECO:0000259" key="8">
    <source>
        <dbReference type="Pfam" id="PF02608"/>
    </source>
</evidence>
<name>A0ABS2L8A9_9MICO</name>
<dbReference type="PANTHER" id="PTHR34296">
    <property type="entry name" value="TRANSCRIPTIONAL ACTIVATOR PROTEIN MED"/>
    <property type="match status" value="1"/>
</dbReference>
<keyword evidence="5" id="KW-0472">Membrane</keyword>
<evidence type="ECO:0000256" key="2">
    <source>
        <dbReference type="ARBA" id="ARBA00008610"/>
    </source>
</evidence>
<evidence type="ECO:0000256" key="5">
    <source>
        <dbReference type="ARBA" id="ARBA00023136"/>
    </source>
</evidence>
<accession>A0ABS2L8A9</accession>
<dbReference type="EMBL" id="JAFBBU010000001">
    <property type="protein sequence ID" value="MBM7473333.1"/>
    <property type="molecule type" value="Genomic_DNA"/>
</dbReference>
<keyword evidence="6" id="KW-0449">Lipoprotein</keyword>
<evidence type="ECO:0000256" key="3">
    <source>
        <dbReference type="ARBA" id="ARBA00022475"/>
    </source>
</evidence>
<evidence type="ECO:0000256" key="6">
    <source>
        <dbReference type="ARBA" id="ARBA00023288"/>
    </source>
</evidence>
<proteinExistence type="inferred from homology"/>
<protein>
    <submittedName>
        <fullName evidence="9">Basic membrane protein A</fullName>
    </submittedName>
</protein>
<gene>
    <name evidence="9" type="ORF">JOE66_002967</name>
</gene>
<feature type="domain" description="ABC transporter substrate-binding protein PnrA-like" evidence="8">
    <location>
        <begin position="45"/>
        <end position="352"/>
    </location>
</feature>
<dbReference type="PROSITE" id="PS51318">
    <property type="entry name" value="TAT"/>
    <property type="match status" value="1"/>
</dbReference>
<dbReference type="InterPro" id="IPR028082">
    <property type="entry name" value="Peripla_BP_I"/>
</dbReference>
<dbReference type="Proteomes" id="UP000776164">
    <property type="component" value="Unassembled WGS sequence"/>
</dbReference>
<dbReference type="InterPro" id="IPR050957">
    <property type="entry name" value="BMP_lipoprotein"/>
</dbReference>